<dbReference type="PANTHER" id="PTHR10683:SF36">
    <property type="entry name" value="TRANSALDOLASE"/>
    <property type="match status" value="1"/>
</dbReference>
<dbReference type="PANTHER" id="PTHR10683">
    <property type="entry name" value="TRANSALDOLASE"/>
    <property type="match status" value="1"/>
</dbReference>
<name>A0A1M5WI96_9FIRM</name>
<reference evidence="4 5" key="1">
    <citation type="submission" date="2016-11" db="EMBL/GenBank/DDBJ databases">
        <authorList>
            <person name="Jaros S."/>
            <person name="Januszkiewicz K."/>
            <person name="Wedrychowicz H."/>
        </authorList>
    </citation>
    <scope>NUCLEOTIDE SEQUENCE [LARGE SCALE GENOMIC DNA]</scope>
    <source>
        <strain evidence="4 5">DSM 13106</strain>
    </source>
</reference>
<keyword evidence="3" id="KW-0704">Schiff base</keyword>
<dbReference type="CDD" id="cd00956">
    <property type="entry name" value="Transaldolase_FSA"/>
    <property type="match status" value="1"/>
</dbReference>
<accession>A0A1M5WI96</accession>
<evidence type="ECO:0000256" key="2">
    <source>
        <dbReference type="ARBA" id="ARBA00022490"/>
    </source>
</evidence>
<dbReference type="PROSITE" id="PS01054">
    <property type="entry name" value="TRANSALDOLASE_1"/>
    <property type="match status" value="1"/>
</dbReference>
<dbReference type="STRING" id="1123281.SAMN02745180_01247"/>
<dbReference type="InterPro" id="IPR033919">
    <property type="entry name" value="TSA/FSA_arc/bac"/>
</dbReference>
<evidence type="ECO:0000313" key="5">
    <source>
        <dbReference type="Proteomes" id="UP000184389"/>
    </source>
</evidence>
<sequence>MLILLDTANIEYIRKGIEYYPIDGVTTNPSIISKENKDFLPLLKEIRKIIGKDKALHIQALGTNAEDIIEEALYINDKIGGNLYVKIPVINEGIKAMKILSDKNIKITATAVFTPLQALMAAKSGASFVAPYVNRLDNISGNGIKVVSDISKLFKIHNLDTKILAASFKNVEQVYNASLVGSHAATVPFNLIEDMLYHPLTNKSVDKFIDDWENIYGKNKKINHV</sequence>
<dbReference type="GO" id="GO:0005975">
    <property type="term" value="P:carbohydrate metabolic process"/>
    <property type="evidence" value="ECO:0007669"/>
    <property type="project" value="InterPro"/>
</dbReference>
<dbReference type="EMBL" id="FQXR01000005">
    <property type="protein sequence ID" value="SHH87118.1"/>
    <property type="molecule type" value="Genomic_DNA"/>
</dbReference>
<keyword evidence="5" id="KW-1185">Reference proteome</keyword>
<comment type="subcellular location">
    <subcellularLocation>
        <location evidence="1">Cytoplasm</location>
    </subcellularLocation>
</comment>
<keyword evidence="2" id="KW-0963">Cytoplasm</keyword>
<dbReference type="GO" id="GO:0005737">
    <property type="term" value="C:cytoplasm"/>
    <property type="evidence" value="ECO:0007669"/>
    <property type="project" value="UniProtKB-SubCell"/>
</dbReference>
<dbReference type="AlphaFoldDB" id="A0A1M5WI96"/>
<dbReference type="InterPro" id="IPR018225">
    <property type="entry name" value="Transaldolase_AS"/>
</dbReference>
<dbReference type="InterPro" id="IPR013785">
    <property type="entry name" value="Aldolase_TIM"/>
</dbReference>
<dbReference type="OrthoDB" id="9807051at2"/>
<dbReference type="RefSeq" id="WP_072743933.1">
    <property type="nucleotide sequence ID" value="NZ_FQXR01000005.1"/>
</dbReference>
<evidence type="ECO:0000256" key="1">
    <source>
        <dbReference type="ARBA" id="ARBA00004496"/>
    </source>
</evidence>
<dbReference type="Proteomes" id="UP000184389">
    <property type="component" value="Unassembled WGS sequence"/>
</dbReference>
<organism evidence="4 5">
    <name type="scientific">Sporanaerobacter acetigenes DSM 13106</name>
    <dbReference type="NCBI Taxonomy" id="1123281"/>
    <lineage>
        <taxon>Bacteria</taxon>
        <taxon>Bacillati</taxon>
        <taxon>Bacillota</taxon>
        <taxon>Tissierellia</taxon>
        <taxon>Tissierellales</taxon>
        <taxon>Sporanaerobacteraceae</taxon>
        <taxon>Sporanaerobacter</taxon>
    </lineage>
</organism>
<dbReference type="GO" id="GO:0016832">
    <property type="term" value="F:aldehyde-lyase activity"/>
    <property type="evidence" value="ECO:0007669"/>
    <property type="project" value="InterPro"/>
</dbReference>
<evidence type="ECO:0000313" key="4">
    <source>
        <dbReference type="EMBL" id="SHH87118.1"/>
    </source>
</evidence>
<dbReference type="Pfam" id="PF00923">
    <property type="entry name" value="TAL_FSA"/>
    <property type="match status" value="1"/>
</dbReference>
<dbReference type="SUPFAM" id="SSF51569">
    <property type="entry name" value="Aldolase"/>
    <property type="match status" value="1"/>
</dbReference>
<protein>
    <submittedName>
        <fullName evidence="4">Fructose-6-phosphate aldolase 2</fullName>
    </submittedName>
</protein>
<dbReference type="FunFam" id="3.20.20.70:FF:000018">
    <property type="entry name" value="Probable transaldolase"/>
    <property type="match status" value="1"/>
</dbReference>
<evidence type="ECO:0000256" key="3">
    <source>
        <dbReference type="ARBA" id="ARBA00023270"/>
    </source>
</evidence>
<gene>
    <name evidence="4" type="ORF">SAMN02745180_01247</name>
</gene>
<dbReference type="InterPro" id="IPR001585">
    <property type="entry name" value="TAL/FSA"/>
</dbReference>
<proteinExistence type="predicted"/>
<dbReference type="Gene3D" id="3.20.20.70">
    <property type="entry name" value="Aldolase class I"/>
    <property type="match status" value="1"/>
</dbReference>
<dbReference type="NCBIfam" id="NF009299">
    <property type="entry name" value="PRK12656.1"/>
    <property type="match status" value="1"/>
</dbReference>